<evidence type="ECO:0000313" key="3">
    <source>
        <dbReference type="Proteomes" id="UP000799757"/>
    </source>
</evidence>
<feature type="compositionally biased region" description="Basic residues" evidence="1">
    <location>
        <begin position="1"/>
        <end position="31"/>
    </location>
</feature>
<dbReference type="EMBL" id="MU001883">
    <property type="protein sequence ID" value="KAF2794672.1"/>
    <property type="molecule type" value="Genomic_DNA"/>
</dbReference>
<sequence>MPPRCSHKPQPRPTPRPRRNRNDGRRKHPKEKKVVTCTYSHQKSHFPESPQSRAEATEVASCYYSNPAPEHQRDRIPPPHERLAQTPIRPPEPSPSPRPDLPYPTLPYLHTGGPTPARPPGKNVLR</sequence>
<name>A0A6A6XDZ6_9PLEO</name>
<evidence type="ECO:0000313" key="2">
    <source>
        <dbReference type="EMBL" id="KAF2794672.1"/>
    </source>
</evidence>
<reference evidence="2" key="1">
    <citation type="journal article" date="2020" name="Stud. Mycol.">
        <title>101 Dothideomycetes genomes: a test case for predicting lifestyles and emergence of pathogens.</title>
        <authorList>
            <person name="Haridas S."/>
            <person name="Albert R."/>
            <person name="Binder M."/>
            <person name="Bloem J."/>
            <person name="Labutti K."/>
            <person name="Salamov A."/>
            <person name="Andreopoulos B."/>
            <person name="Baker S."/>
            <person name="Barry K."/>
            <person name="Bills G."/>
            <person name="Bluhm B."/>
            <person name="Cannon C."/>
            <person name="Castanera R."/>
            <person name="Culley D."/>
            <person name="Daum C."/>
            <person name="Ezra D."/>
            <person name="Gonzalez J."/>
            <person name="Henrissat B."/>
            <person name="Kuo A."/>
            <person name="Liang C."/>
            <person name="Lipzen A."/>
            <person name="Lutzoni F."/>
            <person name="Magnuson J."/>
            <person name="Mondo S."/>
            <person name="Nolan M."/>
            <person name="Ohm R."/>
            <person name="Pangilinan J."/>
            <person name="Park H.-J."/>
            <person name="Ramirez L."/>
            <person name="Alfaro M."/>
            <person name="Sun H."/>
            <person name="Tritt A."/>
            <person name="Yoshinaga Y."/>
            <person name="Zwiers L.-H."/>
            <person name="Turgeon B."/>
            <person name="Goodwin S."/>
            <person name="Spatafora J."/>
            <person name="Crous P."/>
            <person name="Grigoriev I."/>
        </authorList>
    </citation>
    <scope>NUCLEOTIDE SEQUENCE</scope>
    <source>
        <strain evidence="2">CBS 109.77</strain>
    </source>
</reference>
<feature type="region of interest" description="Disordered" evidence="1">
    <location>
        <begin position="1"/>
        <end position="126"/>
    </location>
</feature>
<organism evidence="2 3">
    <name type="scientific">Melanomma pulvis-pyrius CBS 109.77</name>
    <dbReference type="NCBI Taxonomy" id="1314802"/>
    <lineage>
        <taxon>Eukaryota</taxon>
        <taxon>Fungi</taxon>
        <taxon>Dikarya</taxon>
        <taxon>Ascomycota</taxon>
        <taxon>Pezizomycotina</taxon>
        <taxon>Dothideomycetes</taxon>
        <taxon>Pleosporomycetidae</taxon>
        <taxon>Pleosporales</taxon>
        <taxon>Melanommataceae</taxon>
        <taxon>Melanomma</taxon>
    </lineage>
</organism>
<protein>
    <submittedName>
        <fullName evidence="2">Uncharacterized protein</fullName>
    </submittedName>
</protein>
<dbReference type="Proteomes" id="UP000799757">
    <property type="component" value="Unassembled WGS sequence"/>
</dbReference>
<proteinExistence type="predicted"/>
<dbReference type="AlphaFoldDB" id="A0A6A6XDZ6"/>
<evidence type="ECO:0000256" key="1">
    <source>
        <dbReference type="SAM" id="MobiDB-lite"/>
    </source>
</evidence>
<feature type="compositionally biased region" description="Basic and acidic residues" evidence="1">
    <location>
        <begin position="70"/>
        <end position="83"/>
    </location>
</feature>
<accession>A0A6A6XDZ6</accession>
<feature type="compositionally biased region" description="Pro residues" evidence="1">
    <location>
        <begin position="88"/>
        <end position="105"/>
    </location>
</feature>
<keyword evidence="3" id="KW-1185">Reference proteome</keyword>
<gene>
    <name evidence="2" type="ORF">K505DRAFT_324605</name>
</gene>